<protein>
    <submittedName>
        <fullName evidence="2">Uncharacterized protein</fullName>
    </submittedName>
</protein>
<feature type="region of interest" description="Disordered" evidence="1">
    <location>
        <begin position="280"/>
        <end position="323"/>
    </location>
</feature>
<dbReference type="RefSeq" id="XP_025392755.1">
    <property type="nucleotide sequence ID" value="XM_025534505.1"/>
</dbReference>
<keyword evidence="3" id="KW-1185">Reference proteome</keyword>
<feature type="compositionally biased region" description="Polar residues" evidence="1">
    <location>
        <begin position="98"/>
        <end position="111"/>
    </location>
</feature>
<dbReference type="Proteomes" id="UP000246171">
    <property type="component" value="Unassembled WGS sequence"/>
</dbReference>
<gene>
    <name evidence="2" type="ORF">BO83DRAFT_413689</name>
</gene>
<feature type="compositionally biased region" description="Polar residues" evidence="1">
    <location>
        <begin position="37"/>
        <end position="55"/>
    </location>
</feature>
<dbReference type="AlphaFoldDB" id="A0A317WJ11"/>
<comment type="caution">
    <text evidence="2">The sequence shown here is derived from an EMBL/GenBank/DDBJ whole genome shotgun (WGS) entry which is preliminary data.</text>
</comment>
<accession>A0A317WJ11</accession>
<sequence length="334" mass="37024">MSSDSLQKRVVESVDDIHDTDSDGHRGKRSKIVKPFTSVSSSVRDTETSPSSLISENKVHGVLQPKDDQAGGDSEAICSPAPQALSPKHLAPKPVQDPPQQCHNSNDKVLQSTQEDKAEYICFGMLRDVEIKIQPVLGSYSLSVDQSFGIPDTFASLTLSIQPSQSDFLSNEGACIATIDYATHRRISSRKVEEDPIWLAVMPMDELRQKIRAVTKKFSSGSYSPSTWTYKINILAIGLLTIAKPLADQLTQPQHGRRQLQLRCPVPKPDQIRYYNPQWSYTLGPPPSEQSKPPHTPRIVNQKELNGSDAAEANKRKHFEDDRGDAQAVLIESK</sequence>
<organism evidence="2 3">
    <name type="scientific">Aspergillus eucalypticola (strain CBS 122712 / IBT 29274)</name>
    <dbReference type="NCBI Taxonomy" id="1448314"/>
    <lineage>
        <taxon>Eukaryota</taxon>
        <taxon>Fungi</taxon>
        <taxon>Dikarya</taxon>
        <taxon>Ascomycota</taxon>
        <taxon>Pezizomycotina</taxon>
        <taxon>Eurotiomycetes</taxon>
        <taxon>Eurotiomycetidae</taxon>
        <taxon>Eurotiales</taxon>
        <taxon>Aspergillaceae</taxon>
        <taxon>Aspergillus</taxon>
        <taxon>Aspergillus subgen. Circumdati</taxon>
    </lineage>
</organism>
<feature type="compositionally biased region" description="Basic and acidic residues" evidence="1">
    <location>
        <begin position="1"/>
        <end position="25"/>
    </location>
</feature>
<dbReference type="VEuPathDB" id="FungiDB:BO83DRAFT_413689"/>
<name>A0A317WJ11_ASPEC</name>
<evidence type="ECO:0000256" key="1">
    <source>
        <dbReference type="SAM" id="MobiDB-lite"/>
    </source>
</evidence>
<dbReference type="OrthoDB" id="4477897at2759"/>
<proteinExistence type="predicted"/>
<dbReference type="EMBL" id="MSFU01000002">
    <property type="protein sequence ID" value="PWY84200.1"/>
    <property type="molecule type" value="Genomic_DNA"/>
</dbReference>
<dbReference type="GeneID" id="37056467"/>
<feature type="compositionally biased region" description="Basic and acidic residues" evidence="1">
    <location>
        <begin position="312"/>
        <end position="323"/>
    </location>
</feature>
<evidence type="ECO:0000313" key="3">
    <source>
        <dbReference type="Proteomes" id="UP000246171"/>
    </source>
</evidence>
<reference evidence="2" key="1">
    <citation type="submission" date="2016-12" db="EMBL/GenBank/DDBJ databases">
        <title>The genomes of Aspergillus section Nigri reveals drivers in fungal speciation.</title>
        <authorList>
            <consortium name="DOE Joint Genome Institute"/>
            <person name="Vesth T.C."/>
            <person name="Nybo J."/>
            <person name="Theobald S."/>
            <person name="Brandl J."/>
            <person name="Frisvad J.C."/>
            <person name="Nielsen K.F."/>
            <person name="Lyhne E.K."/>
            <person name="Kogle M.E."/>
            <person name="Kuo A."/>
            <person name="Riley R."/>
            <person name="Clum A."/>
            <person name="Nolan M."/>
            <person name="Lipzen A."/>
            <person name="Salamov A."/>
            <person name="Henrissat B."/>
            <person name="Wiebenga A."/>
            <person name="De vries R.P."/>
            <person name="Grigoriev I.V."/>
            <person name="Mortensen U.H."/>
            <person name="Andersen M.R."/>
            <person name="Baker S.E."/>
        </authorList>
    </citation>
    <scope>NUCLEOTIDE SEQUENCE</scope>
    <source>
        <strain evidence="2">CBS 122712</strain>
    </source>
</reference>
<feature type="region of interest" description="Disordered" evidence="1">
    <location>
        <begin position="1"/>
        <end position="111"/>
    </location>
</feature>
<evidence type="ECO:0000313" key="2">
    <source>
        <dbReference type="EMBL" id="PWY84200.1"/>
    </source>
</evidence>